<dbReference type="PROSITE" id="PS50157">
    <property type="entry name" value="ZINC_FINGER_C2H2_2"/>
    <property type="match status" value="4"/>
</dbReference>
<dbReference type="Proteomes" id="UP000075902">
    <property type="component" value="Unassembled WGS sequence"/>
</dbReference>
<evidence type="ECO:0000259" key="10">
    <source>
        <dbReference type="PROSITE" id="PS50157"/>
    </source>
</evidence>
<dbReference type="EnsemblMetazoa" id="AMEC010970-RA">
    <property type="protein sequence ID" value="AMEC010970-PA"/>
    <property type="gene ID" value="AMEC010970"/>
</dbReference>
<dbReference type="Gene3D" id="3.30.160.60">
    <property type="entry name" value="Classic Zinc Finger"/>
    <property type="match status" value="4"/>
</dbReference>
<dbReference type="SMART" id="SM00355">
    <property type="entry name" value="ZnF_C2H2"/>
    <property type="match status" value="6"/>
</dbReference>
<accession>A0A182TZ52</accession>
<evidence type="ECO:0000256" key="1">
    <source>
        <dbReference type="ARBA" id="ARBA00004123"/>
    </source>
</evidence>
<evidence type="ECO:0000256" key="2">
    <source>
        <dbReference type="ARBA" id="ARBA00022723"/>
    </source>
</evidence>
<dbReference type="InterPro" id="IPR036236">
    <property type="entry name" value="Znf_C2H2_sf"/>
</dbReference>
<evidence type="ECO:0000256" key="4">
    <source>
        <dbReference type="ARBA" id="ARBA00022771"/>
    </source>
</evidence>
<evidence type="ECO:0000259" key="11">
    <source>
        <dbReference type="PROSITE" id="PS51915"/>
    </source>
</evidence>
<feature type="region of interest" description="Disordered" evidence="9">
    <location>
        <begin position="150"/>
        <end position="189"/>
    </location>
</feature>
<evidence type="ECO:0008006" key="14">
    <source>
        <dbReference type="Google" id="ProtNLM"/>
    </source>
</evidence>
<dbReference type="PANTHER" id="PTHR16515">
    <property type="entry name" value="PR DOMAIN ZINC FINGER PROTEIN"/>
    <property type="match status" value="1"/>
</dbReference>
<evidence type="ECO:0000256" key="5">
    <source>
        <dbReference type="ARBA" id="ARBA00022833"/>
    </source>
</evidence>
<dbReference type="FunFam" id="3.30.160.60:FF:000145">
    <property type="entry name" value="Zinc finger protein 574"/>
    <property type="match status" value="1"/>
</dbReference>
<organism evidence="12 13">
    <name type="scientific">Anopheles melas</name>
    <dbReference type="NCBI Taxonomy" id="34690"/>
    <lineage>
        <taxon>Eukaryota</taxon>
        <taxon>Metazoa</taxon>
        <taxon>Ecdysozoa</taxon>
        <taxon>Arthropoda</taxon>
        <taxon>Hexapoda</taxon>
        <taxon>Insecta</taxon>
        <taxon>Pterygota</taxon>
        <taxon>Neoptera</taxon>
        <taxon>Endopterygota</taxon>
        <taxon>Diptera</taxon>
        <taxon>Nematocera</taxon>
        <taxon>Culicoidea</taxon>
        <taxon>Culicidae</taxon>
        <taxon>Anophelinae</taxon>
        <taxon>Anopheles</taxon>
    </lineage>
</organism>
<evidence type="ECO:0000313" key="13">
    <source>
        <dbReference type="Proteomes" id="UP000075902"/>
    </source>
</evidence>
<dbReference type="InterPro" id="IPR013087">
    <property type="entry name" value="Znf_C2H2_type"/>
</dbReference>
<dbReference type="GO" id="GO:0008270">
    <property type="term" value="F:zinc ion binding"/>
    <property type="evidence" value="ECO:0007669"/>
    <property type="project" value="UniProtKB-UniRule"/>
</dbReference>
<feature type="binding site" evidence="8">
    <location>
        <position position="61"/>
    </location>
    <ligand>
        <name>Zn(2+)</name>
        <dbReference type="ChEBI" id="CHEBI:29105"/>
    </ligand>
</feature>
<evidence type="ECO:0000256" key="7">
    <source>
        <dbReference type="PROSITE-ProRule" id="PRU00042"/>
    </source>
</evidence>
<keyword evidence="3" id="KW-0677">Repeat</keyword>
<dbReference type="InterPro" id="IPR050331">
    <property type="entry name" value="Zinc_finger"/>
</dbReference>
<comment type="subcellular location">
    <subcellularLocation>
        <location evidence="1">Nucleus</location>
    </subcellularLocation>
</comment>
<evidence type="ECO:0000256" key="8">
    <source>
        <dbReference type="PROSITE-ProRule" id="PRU01263"/>
    </source>
</evidence>
<keyword evidence="13" id="KW-1185">Reference proteome</keyword>
<dbReference type="GO" id="GO:0005634">
    <property type="term" value="C:nucleus"/>
    <property type="evidence" value="ECO:0007669"/>
    <property type="project" value="UniProtKB-SubCell"/>
</dbReference>
<dbReference type="PROSITE" id="PS51915">
    <property type="entry name" value="ZAD"/>
    <property type="match status" value="1"/>
</dbReference>
<keyword evidence="5 8" id="KW-0862">Zinc</keyword>
<dbReference type="SUPFAM" id="SSF57667">
    <property type="entry name" value="beta-beta-alpha zinc fingers"/>
    <property type="match status" value="3"/>
</dbReference>
<dbReference type="Pfam" id="PF00096">
    <property type="entry name" value="zf-C2H2"/>
    <property type="match status" value="1"/>
</dbReference>
<evidence type="ECO:0000313" key="12">
    <source>
        <dbReference type="EnsemblMetazoa" id="AMEC010970-PA"/>
    </source>
</evidence>
<feature type="domain" description="C2H2-type" evidence="10">
    <location>
        <begin position="495"/>
        <end position="523"/>
    </location>
</feature>
<dbReference type="Pfam" id="PF07776">
    <property type="entry name" value="zf-AD"/>
    <property type="match status" value="1"/>
</dbReference>
<dbReference type="STRING" id="34690.A0A182TZ52"/>
<dbReference type="GO" id="GO:0010468">
    <property type="term" value="P:regulation of gene expression"/>
    <property type="evidence" value="ECO:0007669"/>
    <property type="project" value="TreeGrafter"/>
</dbReference>
<feature type="domain" description="C2H2-type" evidence="10">
    <location>
        <begin position="439"/>
        <end position="466"/>
    </location>
</feature>
<keyword evidence="6" id="KW-0539">Nucleus</keyword>
<name>A0A182TZ52_9DIPT</name>
<feature type="binding site" evidence="8">
    <location>
        <position position="16"/>
    </location>
    <ligand>
        <name>Zn(2+)</name>
        <dbReference type="ChEBI" id="CHEBI:29105"/>
    </ligand>
</feature>
<reference evidence="13" key="1">
    <citation type="submission" date="2014-01" db="EMBL/GenBank/DDBJ databases">
        <title>The Genome Sequence of Anopheles melas CM1001059_A (V2).</title>
        <authorList>
            <consortium name="The Broad Institute Genomics Platform"/>
            <person name="Neafsey D.E."/>
            <person name="Besansky N."/>
            <person name="Howell P."/>
            <person name="Walton C."/>
            <person name="Young S.K."/>
            <person name="Zeng Q."/>
            <person name="Gargeya S."/>
            <person name="Fitzgerald M."/>
            <person name="Haas B."/>
            <person name="Abouelleil A."/>
            <person name="Allen A.W."/>
            <person name="Alvarado L."/>
            <person name="Arachchi H.M."/>
            <person name="Berlin A.M."/>
            <person name="Chapman S.B."/>
            <person name="Gainer-Dewar J."/>
            <person name="Goldberg J."/>
            <person name="Griggs A."/>
            <person name="Gujja S."/>
            <person name="Hansen M."/>
            <person name="Howarth C."/>
            <person name="Imamovic A."/>
            <person name="Ireland A."/>
            <person name="Larimer J."/>
            <person name="McCowan C."/>
            <person name="Murphy C."/>
            <person name="Pearson M."/>
            <person name="Poon T.W."/>
            <person name="Priest M."/>
            <person name="Roberts A."/>
            <person name="Saif S."/>
            <person name="Shea T."/>
            <person name="Sisk P."/>
            <person name="Sykes S."/>
            <person name="Wortman J."/>
            <person name="Nusbaum C."/>
            <person name="Birren B."/>
        </authorList>
    </citation>
    <scope>NUCLEOTIDE SEQUENCE [LARGE SCALE GENOMIC DNA]</scope>
    <source>
        <strain evidence="13">CM1001059</strain>
    </source>
</reference>
<sequence length="533" mass="61394">MDHPNSRSAINDPNQCRLCMRVCDDNFLECIFSDKEYSIAHQIFECTSIRVTKQDNLTKICKNCASLLFLTTEFRNTCFKTNRLLMEDFVILELGDWASDGNRMLLRECENFIVRHKQQVDYLYASIVSEGEQYLEGSLEIERELFGGEGQQQEHLEEHQQEQQQDEVDKISGREIRRPGPQSGRLEQCEPDPEILLEITKFLEEQTPRLPDGGRLDATEHVVEQRRRCGLCCVLSDVTLELTSDQLKVLRAFNVDKTPQVCEECCILLDIVDSFQKTTTIAQELSGQEQRVLDVLQLDSALEQAKCLASKLRHKHDAFAGLQCSGGSMDASSTTSSPAERQGVPIKSYKRAKVTCHICGKQYDSWKLQTHLNEHENIRPYVCDQEGCSSTFAGLVLLNRHKKLWHTDYFYAVCNVCGKKCKTQGIYKTHLSYHEEPKLPCTVCGKLMRNKRAIWKHMKTHSNDRKHVCGVCNKRFTIAYTLRVHMRIHTNDKPYPCADCDKRFQYKCLLKNHCRRYHGGGNEPAPPCKERQR</sequence>
<feature type="domain" description="C2H2-type" evidence="10">
    <location>
        <begin position="381"/>
        <end position="407"/>
    </location>
</feature>
<evidence type="ECO:0000256" key="6">
    <source>
        <dbReference type="ARBA" id="ARBA00023242"/>
    </source>
</evidence>
<keyword evidence="2 8" id="KW-0479">Metal-binding</keyword>
<dbReference type="PROSITE" id="PS00028">
    <property type="entry name" value="ZINC_FINGER_C2H2_1"/>
    <property type="match status" value="5"/>
</dbReference>
<feature type="binding site" evidence="8">
    <location>
        <position position="19"/>
    </location>
    <ligand>
        <name>Zn(2+)</name>
        <dbReference type="ChEBI" id="CHEBI:29105"/>
    </ligand>
</feature>
<proteinExistence type="predicted"/>
<dbReference type="VEuPathDB" id="VectorBase:AMEC010970"/>
<feature type="domain" description="ZAD" evidence="11">
    <location>
        <begin position="14"/>
        <end position="88"/>
    </location>
</feature>
<dbReference type="SMART" id="SM00868">
    <property type="entry name" value="zf-AD"/>
    <property type="match status" value="3"/>
</dbReference>
<dbReference type="AlphaFoldDB" id="A0A182TZ52"/>
<reference evidence="12" key="2">
    <citation type="submission" date="2020-05" db="UniProtKB">
        <authorList>
            <consortium name="EnsemblMetazoa"/>
        </authorList>
    </citation>
    <scope>IDENTIFICATION</scope>
    <source>
        <strain evidence="12">CM1001059</strain>
    </source>
</reference>
<dbReference type="SUPFAM" id="SSF57716">
    <property type="entry name" value="Glucocorticoid receptor-like (DNA-binding domain)"/>
    <property type="match status" value="1"/>
</dbReference>
<dbReference type="PANTHER" id="PTHR16515:SF55">
    <property type="entry name" value="C2H2-TYPE DOMAIN-CONTAINING PROTEIN"/>
    <property type="match status" value="1"/>
</dbReference>
<feature type="compositionally biased region" description="Basic and acidic residues" evidence="9">
    <location>
        <begin position="150"/>
        <end position="178"/>
    </location>
</feature>
<feature type="domain" description="C2H2-type" evidence="10">
    <location>
        <begin position="467"/>
        <end position="494"/>
    </location>
</feature>
<protein>
    <recommendedName>
        <fullName evidence="14">Protein krueppel</fullName>
    </recommendedName>
</protein>
<evidence type="ECO:0000256" key="9">
    <source>
        <dbReference type="SAM" id="MobiDB-lite"/>
    </source>
</evidence>
<feature type="binding site" evidence="8">
    <location>
        <position position="64"/>
    </location>
    <ligand>
        <name>Zn(2+)</name>
        <dbReference type="ChEBI" id="CHEBI:29105"/>
    </ligand>
</feature>
<dbReference type="InterPro" id="IPR012934">
    <property type="entry name" value="Znf_AD"/>
</dbReference>
<evidence type="ECO:0000256" key="3">
    <source>
        <dbReference type="ARBA" id="ARBA00022737"/>
    </source>
</evidence>
<keyword evidence="4 7" id="KW-0863">Zinc-finger</keyword>